<name>A0A2Z5ZE89_9PROT</name>
<dbReference type="Proteomes" id="UP000270034">
    <property type="component" value="Chromosome"/>
</dbReference>
<dbReference type="GO" id="GO:0016301">
    <property type="term" value="F:kinase activity"/>
    <property type="evidence" value="ECO:0007669"/>
    <property type="project" value="UniProtKB-KW"/>
</dbReference>
<proteinExistence type="predicted"/>
<dbReference type="EMBL" id="AP018515">
    <property type="protein sequence ID" value="BBC78705.1"/>
    <property type="molecule type" value="Genomic_DNA"/>
</dbReference>
<sequence>MIVSNIISFSIYVAIPALRLNNDKNKLHTVKKLVDDLEKWHKETIGLFLGNTQGKFEYRYPIDVVGRLYSEILK</sequence>
<dbReference type="KEGG" id="aot:AcetOri_orf00518"/>
<evidence type="ECO:0000313" key="2">
    <source>
        <dbReference type="Proteomes" id="UP000270034"/>
    </source>
</evidence>
<organism evidence="1 2">
    <name type="scientific">Acetobacter orientalis</name>
    <dbReference type="NCBI Taxonomy" id="146474"/>
    <lineage>
        <taxon>Bacteria</taxon>
        <taxon>Pseudomonadati</taxon>
        <taxon>Pseudomonadota</taxon>
        <taxon>Alphaproteobacteria</taxon>
        <taxon>Acetobacterales</taxon>
        <taxon>Acetobacteraceae</taxon>
        <taxon>Acetobacter</taxon>
    </lineage>
</organism>
<keyword evidence="1" id="KW-0808">Transferase</keyword>
<evidence type="ECO:0000313" key="1">
    <source>
        <dbReference type="EMBL" id="BBC78705.1"/>
    </source>
</evidence>
<accession>A0A2Z5ZE89</accession>
<protein>
    <submittedName>
        <fullName evidence="1">Serine/threonine-protein kinase MRCK beta</fullName>
    </submittedName>
</protein>
<gene>
    <name evidence="1" type="ORF">AcetOrient_orf00518</name>
</gene>
<keyword evidence="1" id="KW-0418">Kinase</keyword>
<reference evidence="1 2" key="1">
    <citation type="submission" date="2018-02" db="EMBL/GenBank/DDBJ databases">
        <title>Acetobacter orientalis genome.</title>
        <authorList>
            <person name="Nakashima N."/>
            <person name="Tamura T."/>
        </authorList>
    </citation>
    <scope>NUCLEOTIDE SEQUENCE [LARGE SCALE GENOMIC DNA]</scope>
    <source>
        <strain evidence="1 2">FAN1</strain>
    </source>
</reference>
<dbReference type="AlphaFoldDB" id="A0A2Z5ZE89"/>